<organism evidence="2 3">
    <name type="scientific">Fusarium irregulare</name>
    <dbReference type="NCBI Taxonomy" id="2494466"/>
    <lineage>
        <taxon>Eukaryota</taxon>
        <taxon>Fungi</taxon>
        <taxon>Dikarya</taxon>
        <taxon>Ascomycota</taxon>
        <taxon>Pezizomycotina</taxon>
        <taxon>Sordariomycetes</taxon>
        <taxon>Hypocreomycetidae</taxon>
        <taxon>Hypocreales</taxon>
        <taxon>Nectriaceae</taxon>
        <taxon>Fusarium</taxon>
        <taxon>Fusarium incarnatum-equiseti species complex</taxon>
    </lineage>
</organism>
<evidence type="ECO:0000313" key="3">
    <source>
        <dbReference type="Proteomes" id="UP001152130"/>
    </source>
</evidence>
<protein>
    <recommendedName>
        <fullName evidence="1">Heterokaryon incompatibility domain-containing protein</fullName>
    </recommendedName>
</protein>
<dbReference type="InterPro" id="IPR010730">
    <property type="entry name" value="HET"/>
</dbReference>
<feature type="domain" description="Heterokaryon incompatibility" evidence="1">
    <location>
        <begin position="163"/>
        <end position="311"/>
    </location>
</feature>
<dbReference type="OrthoDB" id="5347061at2759"/>
<dbReference type="Proteomes" id="UP001152130">
    <property type="component" value="Unassembled WGS sequence"/>
</dbReference>
<dbReference type="AlphaFoldDB" id="A0A9W8U7J8"/>
<accession>A0A9W8U7J8</accession>
<name>A0A9W8U7J8_9HYPO</name>
<evidence type="ECO:0000259" key="1">
    <source>
        <dbReference type="Pfam" id="PF06985"/>
    </source>
</evidence>
<dbReference type="PANTHER" id="PTHR33112">
    <property type="entry name" value="DOMAIN PROTEIN, PUTATIVE-RELATED"/>
    <property type="match status" value="1"/>
</dbReference>
<reference evidence="2" key="1">
    <citation type="submission" date="2022-10" db="EMBL/GenBank/DDBJ databases">
        <title>Fusarium specimens isolated from Avocado Roots.</title>
        <authorList>
            <person name="Stajich J."/>
            <person name="Roper C."/>
            <person name="Heimlech-Rivalta G."/>
        </authorList>
    </citation>
    <scope>NUCLEOTIDE SEQUENCE</scope>
    <source>
        <strain evidence="2">CF00143</strain>
    </source>
</reference>
<dbReference type="PANTHER" id="PTHR33112:SF16">
    <property type="entry name" value="HETEROKARYON INCOMPATIBILITY DOMAIN-CONTAINING PROTEIN"/>
    <property type="match status" value="1"/>
</dbReference>
<sequence length="660" mass="75371">MFTGVLPGFDDETPRQQSWEQLQSAATAGCYICGWIYYMDRHRKPSKQPREYKSSYKMEFSGDDLTYFSFVRIKIAGSYDLYLGFLPVRETEPFNTSLSNFKPYDAMISEDSKKWIHECKTNHEQCRVPNPAFRPTRLVEIINSTRAKLILSASFPIDMEVYYVAFSHCWGKVKRLELEAKNASQLFAGFDTAALPQTYKDAIAVCIQLGYRYIWIDSLCIFQDSPSDWHQEATMMGSVYANADLNLCAASAVDSSRAMFPDRDQNLLTPLNITSQWRGEEERRLRLLPLDLFYADISLSPLRQRAWVFQEWFLSRRSLIIGGMQVWWQCHERLACETFPNGVPDEIGVAKYWKAEAEGIKRQEKAPASYDLWCSIAAMYAGTALTKEGDRLMAFSGVVEAFRGPHGSKSKYVAGFWYPHLPWSLAWVNSGRKATTTRSETYKAPSWSWLSLDGPYELVMPTDGSYLEENDLEQCSLEELWLHYVDDSHDTGLLRGGAIRLHGHLVGPATRNLNGELSEGFVTDTYCEDFVETDRVDYWCGDDKVELQTRFDEEDPNHTPIVSYLENLQPGHKQGLVEGATRQAMSIKDADGVIYLFQTHCELDPEAEKGLAEGIILYQPPHQVGVFHRIGCYRIMSSDGKLGRLRTLGDRYPKRSILIL</sequence>
<evidence type="ECO:0000313" key="2">
    <source>
        <dbReference type="EMBL" id="KAJ4007845.1"/>
    </source>
</evidence>
<dbReference type="Pfam" id="PF06985">
    <property type="entry name" value="HET"/>
    <property type="match status" value="1"/>
</dbReference>
<dbReference type="EMBL" id="JAPDHF010000016">
    <property type="protein sequence ID" value="KAJ4007845.1"/>
    <property type="molecule type" value="Genomic_DNA"/>
</dbReference>
<keyword evidence="3" id="KW-1185">Reference proteome</keyword>
<proteinExistence type="predicted"/>
<comment type="caution">
    <text evidence="2">The sequence shown here is derived from an EMBL/GenBank/DDBJ whole genome shotgun (WGS) entry which is preliminary data.</text>
</comment>
<gene>
    <name evidence="2" type="ORF">NW766_009653</name>
</gene>